<comment type="caution">
    <text evidence="3">The sequence shown here is derived from an EMBL/GenBank/DDBJ whole genome shotgun (WGS) entry which is preliminary data.</text>
</comment>
<dbReference type="PROSITE" id="PS50966">
    <property type="entry name" value="ZF_SWIM"/>
    <property type="match status" value="1"/>
</dbReference>
<name>A0ABV2KD05_SPOPS</name>
<dbReference type="EMBL" id="JBEPME010000004">
    <property type="protein sequence ID" value="MET3657994.1"/>
    <property type="molecule type" value="Genomic_DNA"/>
</dbReference>
<keyword evidence="1" id="KW-0863">Zinc-finger</keyword>
<keyword evidence="4" id="KW-1185">Reference proteome</keyword>
<dbReference type="InterPro" id="IPR007527">
    <property type="entry name" value="Znf_SWIM"/>
</dbReference>
<dbReference type="RefSeq" id="WP_354313695.1">
    <property type="nucleotide sequence ID" value="NZ_JBEPME010000004.1"/>
</dbReference>
<accession>A0ABV2KD05</accession>
<evidence type="ECO:0000259" key="2">
    <source>
        <dbReference type="PROSITE" id="PS50966"/>
    </source>
</evidence>
<evidence type="ECO:0000313" key="4">
    <source>
        <dbReference type="Proteomes" id="UP001549104"/>
    </source>
</evidence>
<protein>
    <submittedName>
        <fullName evidence="3">Zn finger protein</fullName>
    </submittedName>
</protein>
<reference evidence="3 4" key="1">
    <citation type="submission" date="2024-06" db="EMBL/GenBank/DDBJ databases">
        <title>Sorghum-associated microbial communities from plants grown in Nebraska, USA.</title>
        <authorList>
            <person name="Schachtman D."/>
        </authorList>
    </citation>
    <scope>NUCLEOTIDE SEQUENCE [LARGE SCALE GENOMIC DNA]</scope>
    <source>
        <strain evidence="3 4">1288</strain>
    </source>
</reference>
<dbReference type="Proteomes" id="UP001549104">
    <property type="component" value="Unassembled WGS sequence"/>
</dbReference>
<evidence type="ECO:0000256" key="1">
    <source>
        <dbReference type="PROSITE-ProRule" id="PRU00325"/>
    </source>
</evidence>
<keyword evidence="1" id="KW-0479">Metal-binding</keyword>
<feature type="domain" description="SWIM-type" evidence="2">
    <location>
        <begin position="52"/>
        <end position="89"/>
    </location>
</feature>
<organism evidence="3 4">
    <name type="scientific">Sporosarcina psychrophila</name>
    <name type="common">Bacillus psychrophilus</name>
    <dbReference type="NCBI Taxonomy" id="1476"/>
    <lineage>
        <taxon>Bacteria</taxon>
        <taxon>Bacillati</taxon>
        <taxon>Bacillota</taxon>
        <taxon>Bacilli</taxon>
        <taxon>Bacillales</taxon>
        <taxon>Caryophanaceae</taxon>
        <taxon>Sporosarcina</taxon>
    </lineage>
</organism>
<keyword evidence="1" id="KW-0862">Zinc</keyword>
<sequence>MNKLDTSLIKRIFTASTFNKGEAYHKSGRVHGLQLNSAKNIWRATVSGSKLYTVQIELNGYDIDDDCNCPAHYSYGECKHVCATLLAIADEQNVATSSKKSGTKNARYRRAEELIDYFGESNNRSELNAEDEVLFESRISIEGTYVS</sequence>
<proteinExistence type="predicted"/>
<gene>
    <name evidence="3" type="ORF">ABIC55_003091</name>
</gene>
<evidence type="ECO:0000313" key="3">
    <source>
        <dbReference type="EMBL" id="MET3657994.1"/>
    </source>
</evidence>